<sequence>MSKAAVFTFREIINTNEDLQGELREGASLIEIAARYRIDITPGDVGGALEEMRDELSEEEIGWYEKALG</sequence>
<proteinExistence type="predicted"/>
<evidence type="ECO:0000313" key="1">
    <source>
        <dbReference type="EMBL" id="SVD72002.1"/>
    </source>
</evidence>
<dbReference type="EMBL" id="UINC01168790">
    <property type="protein sequence ID" value="SVD72002.1"/>
    <property type="molecule type" value="Genomic_DNA"/>
</dbReference>
<name>A0A382XLK7_9ZZZZ</name>
<gene>
    <name evidence="1" type="ORF">METZ01_LOCUS424856</name>
</gene>
<protein>
    <recommendedName>
        <fullName evidence="2">Nif11 domain-containing protein</fullName>
    </recommendedName>
</protein>
<organism evidence="1">
    <name type="scientific">marine metagenome</name>
    <dbReference type="NCBI Taxonomy" id="408172"/>
    <lineage>
        <taxon>unclassified sequences</taxon>
        <taxon>metagenomes</taxon>
        <taxon>ecological metagenomes</taxon>
    </lineage>
</organism>
<dbReference type="AlphaFoldDB" id="A0A382XLK7"/>
<evidence type="ECO:0008006" key="2">
    <source>
        <dbReference type="Google" id="ProtNLM"/>
    </source>
</evidence>
<accession>A0A382XLK7</accession>
<reference evidence="1" key="1">
    <citation type="submission" date="2018-05" db="EMBL/GenBank/DDBJ databases">
        <authorList>
            <person name="Lanie J.A."/>
            <person name="Ng W.-L."/>
            <person name="Kazmierczak K.M."/>
            <person name="Andrzejewski T.M."/>
            <person name="Davidsen T.M."/>
            <person name="Wayne K.J."/>
            <person name="Tettelin H."/>
            <person name="Glass J.I."/>
            <person name="Rusch D."/>
            <person name="Podicherti R."/>
            <person name="Tsui H.-C.T."/>
            <person name="Winkler M.E."/>
        </authorList>
    </citation>
    <scope>NUCLEOTIDE SEQUENCE</scope>
</reference>